<dbReference type="EMBL" id="JAGGLQ010000001">
    <property type="protein sequence ID" value="MBP2034763.1"/>
    <property type="molecule type" value="Genomic_DNA"/>
</dbReference>
<gene>
    <name evidence="1" type="ORF">J2Z77_000547</name>
</gene>
<accession>A0ABS4KXP1</accession>
<comment type="caution">
    <text evidence="1">The sequence shown here is derived from an EMBL/GenBank/DDBJ whole genome shotgun (WGS) entry which is preliminary data.</text>
</comment>
<name>A0ABS4KXP1_STRAV</name>
<dbReference type="Proteomes" id="UP001519310">
    <property type="component" value="Unassembled WGS sequence"/>
</dbReference>
<sequence>MPGHPRMRSGTGLEIQVKAQAQTSRALRRVGYGLSRCGVGVMSVFF</sequence>
<proteinExistence type="predicted"/>
<reference evidence="1 2" key="1">
    <citation type="submission" date="2021-03" db="EMBL/GenBank/DDBJ databases">
        <title>Genomic Encyclopedia of Type Strains, Phase IV (KMG-IV): sequencing the most valuable type-strain genomes for metagenomic binning, comparative biology and taxonomic classification.</title>
        <authorList>
            <person name="Goeker M."/>
        </authorList>
    </citation>
    <scope>NUCLEOTIDE SEQUENCE [LARGE SCALE GENOMIC DNA]</scope>
    <source>
        <strain evidence="1 2">DSM 40526</strain>
    </source>
</reference>
<protein>
    <submittedName>
        <fullName evidence="1">Uncharacterized protein</fullName>
    </submittedName>
</protein>
<organism evidence="1 2">
    <name type="scientific">Streptomyces avidinii</name>
    <dbReference type="NCBI Taxonomy" id="1895"/>
    <lineage>
        <taxon>Bacteria</taxon>
        <taxon>Bacillati</taxon>
        <taxon>Actinomycetota</taxon>
        <taxon>Actinomycetes</taxon>
        <taxon>Kitasatosporales</taxon>
        <taxon>Streptomycetaceae</taxon>
        <taxon>Streptomyces</taxon>
    </lineage>
</organism>
<evidence type="ECO:0000313" key="1">
    <source>
        <dbReference type="EMBL" id="MBP2034763.1"/>
    </source>
</evidence>
<keyword evidence="2" id="KW-1185">Reference proteome</keyword>
<evidence type="ECO:0000313" key="2">
    <source>
        <dbReference type="Proteomes" id="UP001519310"/>
    </source>
</evidence>